<evidence type="ECO:0000256" key="5">
    <source>
        <dbReference type="ARBA" id="ARBA00023136"/>
    </source>
</evidence>
<dbReference type="HAMAP" id="MF_00454">
    <property type="entry name" value="FluC"/>
    <property type="match status" value="1"/>
</dbReference>
<name>A0A7Y9KGC9_9ACTN</name>
<dbReference type="Pfam" id="PF02537">
    <property type="entry name" value="CRCB"/>
    <property type="match status" value="1"/>
</dbReference>
<dbReference type="GO" id="GO:0062054">
    <property type="term" value="F:fluoride channel activity"/>
    <property type="evidence" value="ECO:0007669"/>
    <property type="project" value="UniProtKB-UniRule"/>
</dbReference>
<dbReference type="PANTHER" id="PTHR28259:SF1">
    <property type="entry name" value="FLUORIDE EXPORT PROTEIN 1-RELATED"/>
    <property type="match status" value="1"/>
</dbReference>
<feature type="binding site" evidence="10">
    <location>
        <position position="69"/>
    </location>
    <ligand>
        <name>Na(+)</name>
        <dbReference type="ChEBI" id="CHEBI:29101"/>
        <note>structural</note>
    </ligand>
</feature>
<evidence type="ECO:0000256" key="7">
    <source>
        <dbReference type="ARBA" id="ARBA00035120"/>
    </source>
</evidence>
<evidence type="ECO:0000256" key="8">
    <source>
        <dbReference type="ARBA" id="ARBA00035585"/>
    </source>
</evidence>
<keyword evidence="3 10" id="KW-0812">Transmembrane</keyword>
<protein>
    <recommendedName>
        <fullName evidence="10">Fluoride-specific ion channel FluC</fullName>
    </recommendedName>
</protein>
<evidence type="ECO:0000256" key="4">
    <source>
        <dbReference type="ARBA" id="ARBA00022989"/>
    </source>
</evidence>
<keyword evidence="5 10" id="KW-0472">Membrane</keyword>
<dbReference type="GO" id="GO:0140114">
    <property type="term" value="P:cellular detoxification of fluoride"/>
    <property type="evidence" value="ECO:0007669"/>
    <property type="project" value="UniProtKB-UniRule"/>
</dbReference>
<keyword evidence="10" id="KW-0406">Ion transport</keyword>
<evidence type="ECO:0000256" key="3">
    <source>
        <dbReference type="ARBA" id="ARBA00022692"/>
    </source>
</evidence>
<keyword evidence="6 10" id="KW-0407">Ion channel</keyword>
<dbReference type="NCBIfam" id="TIGR00494">
    <property type="entry name" value="crcB"/>
    <property type="match status" value="1"/>
</dbReference>
<dbReference type="Proteomes" id="UP000591272">
    <property type="component" value="Unassembled WGS sequence"/>
</dbReference>
<comment type="caution">
    <text evidence="10">Lacks conserved residue(s) required for the propagation of feature annotation.</text>
</comment>
<dbReference type="GO" id="GO:0005886">
    <property type="term" value="C:plasma membrane"/>
    <property type="evidence" value="ECO:0007669"/>
    <property type="project" value="UniProtKB-SubCell"/>
</dbReference>
<sequence length="118" mass="12288">MIALLVLIGGACGAVLRFVLDTLVKNRFGKAFPWGTLTVNLLGTGILGALHGVTASAEPDALVGTGFCGALTTFSTFELDTVHLFQEGKYARGAVNVIVSLGVGIGVFTLLYALFQKI</sequence>
<feature type="binding site" evidence="10">
    <location>
        <position position="72"/>
    </location>
    <ligand>
        <name>Na(+)</name>
        <dbReference type="ChEBI" id="CHEBI:29101"/>
        <note>structural</note>
    </ligand>
</feature>
<comment type="function">
    <text evidence="9 10">Fluoride-specific ion channel. Important for reducing fluoride concentration in the cell, thus reducing its toxicity.</text>
</comment>
<evidence type="ECO:0000256" key="6">
    <source>
        <dbReference type="ARBA" id="ARBA00023303"/>
    </source>
</evidence>
<reference evidence="11 12" key="1">
    <citation type="submission" date="2020-07" db="EMBL/GenBank/DDBJ databases">
        <title>Sequencing the genomes of 1000 actinobacteria strains.</title>
        <authorList>
            <person name="Klenk H.-P."/>
        </authorList>
    </citation>
    <scope>NUCLEOTIDE SEQUENCE [LARGE SCALE GENOMIC DNA]</scope>
    <source>
        <strain evidence="11 12">DSM 43461</strain>
    </source>
</reference>
<keyword evidence="12" id="KW-1185">Reference proteome</keyword>
<keyword evidence="10" id="KW-0479">Metal-binding</keyword>
<comment type="activity regulation">
    <text evidence="10">Na(+) is not transported, but it plays an essential structural role and its presence is essential for fluoride channel function.</text>
</comment>
<evidence type="ECO:0000313" key="12">
    <source>
        <dbReference type="Proteomes" id="UP000591272"/>
    </source>
</evidence>
<evidence type="ECO:0000313" key="11">
    <source>
        <dbReference type="EMBL" id="NYE16341.1"/>
    </source>
</evidence>
<accession>A0A7Y9KGC9</accession>
<keyword evidence="10" id="KW-0813">Transport</keyword>
<proteinExistence type="inferred from homology"/>
<evidence type="ECO:0000256" key="1">
    <source>
        <dbReference type="ARBA" id="ARBA00004651"/>
    </source>
</evidence>
<evidence type="ECO:0000256" key="10">
    <source>
        <dbReference type="HAMAP-Rule" id="MF_00454"/>
    </source>
</evidence>
<organism evidence="11 12">
    <name type="scientific">Actinomadura citrea</name>
    <dbReference type="NCBI Taxonomy" id="46158"/>
    <lineage>
        <taxon>Bacteria</taxon>
        <taxon>Bacillati</taxon>
        <taxon>Actinomycetota</taxon>
        <taxon>Actinomycetes</taxon>
        <taxon>Streptosporangiales</taxon>
        <taxon>Thermomonosporaceae</taxon>
        <taxon>Actinomadura</taxon>
    </lineage>
</organism>
<feature type="transmembrane region" description="Helical" evidence="10">
    <location>
        <begin position="94"/>
        <end position="115"/>
    </location>
</feature>
<dbReference type="GO" id="GO:0046872">
    <property type="term" value="F:metal ion binding"/>
    <property type="evidence" value="ECO:0007669"/>
    <property type="project" value="UniProtKB-KW"/>
</dbReference>
<keyword evidence="4 10" id="KW-1133">Transmembrane helix</keyword>
<dbReference type="AlphaFoldDB" id="A0A7Y9KGC9"/>
<comment type="caution">
    <text evidence="11">The sequence shown here is derived from an EMBL/GenBank/DDBJ whole genome shotgun (WGS) entry which is preliminary data.</text>
</comment>
<dbReference type="RefSeq" id="WP_179836896.1">
    <property type="nucleotide sequence ID" value="NZ_BMRD01000017.1"/>
</dbReference>
<dbReference type="InterPro" id="IPR003691">
    <property type="entry name" value="FluC"/>
</dbReference>
<comment type="similarity">
    <text evidence="7 10">Belongs to the fluoride channel Fluc/FEX (TC 1.A.43) family.</text>
</comment>
<comment type="catalytic activity">
    <reaction evidence="8">
        <text>fluoride(in) = fluoride(out)</text>
        <dbReference type="Rhea" id="RHEA:76159"/>
        <dbReference type="ChEBI" id="CHEBI:17051"/>
    </reaction>
    <physiologicalReaction direction="left-to-right" evidence="8">
        <dbReference type="Rhea" id="RHEA:76160"/>
    </physiologicalReaction>
</comment>
<dbReference type="EMBL" id="JACCBT010000001">
    <property type="protein sequence ID" value="NYE16341.1"/>
    <property type="molecule type" value="Genomic_DNA"/>
</dbReference>
<keyword evidence="2 10" id="KW-1003">Cell membrane</keyword>
<comment type="subcellular location">
    <subcellularLocation>
        <location evidence="1 10">Cell membrane</location>
        <topology evidence="1 10">Multi-pass membrane protein</topology>
    </subcellularLocation>
</comment>
<evidence type="ECO:0000256" key="9">
    <source>
        <dbReference type="ARBA" id="ARBA00049940"/>
    </source>
</evidence>
<keyword evidence="10" id="KW-0915">Sodium</keyword>
<dbReference type="PANTHER" id="PTHR28259">
    <property type="entry name" value="FLUORIDE EXPORT PROTEIN 1-RELATED"/>
    <property type="match status" value="1"/>
</dbReference>
<gene>
    <name evidence="10" type="primary">fluC</name>
    <name evidence="10" type="synonym">crcB</name>
    <name evidence="11" type="ORF">BJ999_006637</name>
</gene>
<evidence type="ECO:0000256" key="2">
    <source>
        <dbReference type="ARBA" id="ARBA00022475"/>
    </source>
</evidence>